<organism evidence="5 6">
    <name type="scientific">Marinobacter halodurans</name>
    <dbReference type="NCBI Taxonomy" id="2528979"/>
    <lineage>
        <taxon>Bacteria</taxon>
        <taxon>Pseudomonadati</taxon>
        <taxon>Pseudomonadota</taxon>
        <taxon>Gammaproteobacteria</taxon>
        <taxon>Pseudomonadales</taxon>
        <taxon>Marinobacteraceae</taxon>
        <taxon>Marinobacter</taxon>
    </lineage>
</organism>
<dbReference type="PROSITE" id="PS50887">
    <property type="entry name" value="GGDEF"/>
    <property type="match status" value="1"/>
</dbReference>
<dbReference type="InterPro" id="IPR048435">
    <property type="entry name" value="MASE6"/>
</dbReference>
<evidence type="ECO:0000259" key="4">
    <source>
        <dbReference type="PROSITE" id="PS50887"/>
    </source>
</evidence>
<keyword evidence="3" id="KW-0812">Transmembrane</keyword>
<dbReference type="CDD" id="cd01949">
    <property type="entry name" value="GGDEF"/>
    <property type="match status" value="1"/>
</dbReference>
<feature type="transmembrane region" description="Helical" evidence="3">
    <location>
        <begin position="45"/>
        <end position="65"/>
    </location>
</feature>
<feature type="domain" description="GGDEF" evidence="4">
    <location>
        <begin position="212"/>
        <end position="345"/>
    </location>
</feature>
<dbReference type="Pfam" id="PF00990">
    <property type="entry name" value="GGDEF"/>
    <property type="match status" value="1"/>
</dbReference>
<dbReference type="InterPro" id="IPR029787">
    <property type="entry name" value="Nucleotide_cyclase"/>
</dbReference>
<dbReference type="Pfam" id="PF20966">
    <property type="entry name" value="MASE6"/>
    <property type="match status" value="1"/>
</dbReference>
<feature type="transmembrane region" description="Helical" evidence="3">
    <location>
        <begin position="150"/>
        <end position="170"/>
    </location>
</feature>
<feature type="transmembrane region" description="Helical" evidence="3">
    <location>
        <begin position="120"/>
        <end position="138"/>
    </location>
</feature>
<dbReference type="NCBIfam" id="TIGR00254">
    <property type="entry name" value="GGDEF"/>
    <property type="match status" value="1"/>
</dbReference>
<comment type="caution">
    <text evidence="5">The sequence shown here is derived from an EMBL/GenBank/DDBJ whole genome shotgun (WGS) entry which is preliminary data.</text>
</comment>
<accession>A0ABY1ZR28</accession>
<dbReference type="RefSeq" id="WP_131478156.1">
    <property type="nucleotide sequence ID" value="NZ_SJDL01000001.1"/>
</dbReference>
<dbReference type="InterPro" id="IPR043128">
    <property type="entry name" value="Rev_trsase/Diguanyl_cyclase"/>
</dbReference>
<feature type="transmembrane region" description="Helical" evidence="3">
    <location>
        <begin position="20"/>
        <end position="39"/>
    </location>
</feature>
<dbReference type="InterPro" id="IPR050469">
    <property type="entry name" value="Diguanylate_Cyclase"/>
</dbReference>
<evidence type="ECO:0000256" key="3">
    <source>
        <dbReference type="SAM" id="Phobius"/>
    </source>
</evidence>
<feature type="transmembrane region" description="Helical" evidence="3">
    <location>
        <begin position="97"/>
        <end position="113"/>
    </location>
</feature>
<feature type="transmembrane region" description="Helical" evidence="3">
    <location>
        <begin position="74"/>
        <end position="91"/>
    </location>
</feature>
<dbReference type="Proteomes" id="UP000313645">
    <property type="component" value="Unassembled WGS sequence"/>
</dbReference>
<keyword evidence="3" id="KW-1133">Transmembrane helix</keyword>
<evidence type="ECO:0000256" key="1">
    <source>
        <dbReference type="ARBA" id="ARBA00012528"/>
    </source>
</evidence>
<dbReference type="InterPro" id="IPR000160">
    <property type="entry name" value="GGDEF_dom"/>
</dbReference>
<evidence type="ECO:0000256" key="2">
    <source>
        <dbReference type="ARBA" id="ARBA00034247"/>
    </source>
</evidence>
<comment type="catalytic activity">
    <reaction evidence="2">
        <text>2 GTP = 3',3'-c-di-GMP + 2 diphosphate</text>
        <dbReference type="Rhea" id="RHEA:24898"/>
        <dbReference type="ChEBI" id="CHEBI:33019"/>
        <dbReference type="ChEBI" id="CHEBI:37565"/>
        <dbReference type="ChEBI" id="CHEBI:58805"/>
        <dbReference type="EC" id="2.7.7.65"/>
    </reaction>
</comment>
<keyword evidence="6" id="KW-1185">Reference proteome</keyword>
<dbReference type="Gene3D" id="3.30.70.270">
    <property type="match status" value="1"/>
</dbReference>
<dbReference type="SUPFAM" id="SSF55073">
    <property type="entry name" value="Nucleotide cyclase"/>
    <property type="match status" value="1"/>
</dbReference>
<reference evidence="5 6" key="1">
    <citation type="submission" date="2019-02" db="EMBL/GenBank/DDBJ databases">
        <title>Marinobacter halodurans sp. nov., a marine bacterium isolated from sea tidal flat.</title>
        <authorList>
            <person name="Yoo Y."/>
            <person name="Lee D.W."/>
            <person name="Kim B.S."/>
            <person name="Kim J.-J."/>
        </authorList>
    </citation>
    <scope>NUCLEOTIDE SEQUENCE [LARGE SCALE GENOMIC DNA]</scope>
    <source>
        <strain evidence="5 6">YJ-S3-2</strain>
    </source>
</reference>
<gene>
    <name evidence="5" type="ORF">EZI54_01095</name>
</gene>
<evidence type="ECO:0000313" key="6">
    <source>
        <dbReference type="Proteomes" id="UP000313645"/>
    </source>
</evidence>
<dbReference type="PANTHER" id="PTHR45138:SF9">
    <property type="entry name" value="DIGUANYLATE CYCLASE DGCM-RELATED"/>
    <property type="match status" value="1"/>
</dbReference>
<evidence type="ECO:0000313" key="5">
    <source>
        <dbReference type="EMBL" id="TBW59580.1"/>
    </source>
</evidence>
<sequence>MNDNIPLSARAHAQPHRKAVLIALLWITMAAGAVFATLNLRAGNLPLAVVEIAMASYSLFLMWAVRRTRHLDRWLLAYSLPFFSAMMFALYVPRSTVSVFGWILLVPILSHLLHGRKLGLAISLFFTGIGAVIFLFRFHDSPLYMEPIPLLNMGILTLCVLTFSHVYEVSRERSENKLLRLARTDFLTGLANRVMFEEMFEKEKHRAQRELTPLSLILLDLDFFKSVNDRYGHEMGDRVLVHVARLIRKRLRLSDLACRFGGEEFAIILPDTHIRQAMAVAEQLRATVADHPLVDEDTTIKQTMSLGVAEIGPDGSTLEDLLAQADERLYMAKGKGRNQVVGPLWIDTETADA</sequence>
<keyword evidence="3" id="KW-0472">Membrane</keyword>
<dbReference type="PANTHER" id="PTHR45138">
    <property type="entry name" value="REGULATORY COMPONENTS OF SENSORY TRANSDUCTION SYSTEM"/>
    <property type="match status" value="1"/>
</dbReference>
<protein>
    <recommendedName>
        <fullName evidence="1">diguanylate cyclase</fullName>
        <ecNumber evidence="1">2.7.7.65</ecNumber>
    </recommendedName>
</protein>
<dbReference type="SMART" id="SM00267">
    <property type="entry name" value="GGDEF"/>
    <property type="match status" value="1"/>
</dbReference>
<dbReference type="EC" id="2.7.7.65" evidence="1"/>
<proteinExistence type="predicted"/>
<name>A0ABY1ZR28_9GAMM</name>
<dbReference type="EMBL" id="SJDL01000001">
    <property type="protein sequence ID" value="TBW59580.1"/>
    <property type="molecule type" value="Genomic_DNA"/>
</dbReference>